<dbReference type="EMBL" id="MCRI01000055">
    <property type="protein sequence ID" value="ODN65539.1"/>
    <property type="molecule type" value="Genomic_DNA"/>
</dbReference>
<proteinExistence type="predicted"/>
<keyword evidence="3" id="KW-1185">Reference proteome</keyword>
<evidence type="ECO:0000256" key="1">
    <source>
        <dbReference type="SAM" id="Phobius"/>
    </source>
</evidence>
<organism evidence="2 3">
    <name type="scientific">Methylophaga muralis</name>
    <dbReference type="NCBI Taxonomy" id="291169"/>
    <lineage>
        <taxon>Bacteria</taxon>
        <taxon>Pseudomonadati</taxon>
        <taxon>Pseudomonadota</taxon>
        <taxon>Gammaproteobacteria</taxon>
        <taxon>Thiotrichales</taxon>
        <taxon>Piscirickettsiaceae</taxon>
        <taxon>Methylophaga</taxon>
    </lineage>
</organism>
<feature type="transmembrane region" description="Helical" evidence="1">
    <location>
        <begin position="36"/>
        <end position="54"/>
    </location>
</feature>
<evidence type="ECO:0000313" key="3">
    <source>
        <dbReference type="Proteomes" id="UP000094379"/>
    </source>
</evidence>
<sequence length="121" mass="13975">MAKLVKCKTCEYQVTQTAKSCVQCYTKNPGLTSTDHLIHCISIVTFTVAMMLLYKISFNEHLIQIADVEAAGFEKHYQRQTLINNAADGWVGRWNSEHIELYQFANIRLLIWNFFQARRSG</sequence>
<protein>
    <submittedName>
        <fullName evidence="2">Uncharacterized protein</fullName>
    </submittedName>
</protein>
<keyword evidence="1" id="KW-0812">Transmembrane</keyword>
<dbReference type="AlphaFoldDB" id="A0A1E3GNC1"/>
<evidence type="ECO:0000313" key="2">
    <source>
        <dbReference type="EMBL" id="ODN65539.1"/>
    </source>
</evidence>
<dbReference type="Proteomes" id="UP000094379">
    <property type="component" value="Unassembled WGS sequence"/>
</dbReference>
<dbReference type="RefSeq" id="WP_069297026.1">
    <property type="nucleotide sequence ID" value="NZ_MCRI01000055.1"/>
</dbReference>
<gene>
    <name evidence="2" type="ORF">A9E74_02672</name>
</gene>
<name>A0A1E3GNC1_9GAMM</name>
<reference evidence="2 3" key="1">
    <citation type="submission" date="2016-07" db="EMBL/GenBank/DDBJ databases">
        <title>Draft Genome Sequence of Methylophaga muralis Bur 1.</title>
        <authorList>
            <person name="Vasilenko O.V."/>
            <person name="Doronina N.V."/>
            <person name="Shmareva M.N."/>
            <person name="Tarlachkov S.V."/>
            <person name="Mustakhimov I."/>
            <person name="Trotsenko Y.A."/>
        </authorList>
    </citation>
    <scope>NUCLEOTIDE SEQUENCE [LARGE SCALE GENOMIC DNA]</scope>
    <source>
        <strain evidence="2 3">Bur 1</strain>
    </source>
</reference>
<keyword evidence="1" id="KW-1133">Transmembrane helix</keyword>
<comment type="caution">
    <text evidence="2">The sequence shown here is derived from an EMBL/GenBank/DDBJ whole genome shotgun (WGS) entry which is preliminary data.</text>
</comment>
<accession>A0A1E3GNC1</accession>
<keyword evidence="1" id="KW-0472">Membrane</keyword>
<dbReference type="STRING" id="291169.A9E74_02672"/>